<dbReference type="GeneID" id="69518459"/>
<keyword evidence="1" id="KW-0732">Signal</keyword>
<dbReference type="InParanoid" id="Q9RSB5"/>
<dbReference type="EnsemblBacteria" id="AAF11763">
    <property type="protein sequence ID" value="AAF11763"/>
    <property type="gene ID" value="DR_2210"/>
</dbReference>
<feature type="domain" description="Lysozyme inhibitor LprI-like N-terminal" evidence="2">
    <location>
        <begin position="37"/>
        <end position="109"/>
    </location>
</feature>
<dbReference type="PaxDb" id="243230-DR_2210"/>
<evidence type="ECO:0000313" key="3">
    <source>
        <dbReference type="EMBL" id="AAF11763.1"/>
    </source>
</evidence>
<dbReference type="eggNOG" id="COG3755">
    <property type="taxonomic scope" value="Bacteria"/>
</dbReference>
<gene>
    <name evidence="3" type="ordered locus">DR_2210</name>
</gene>
<evidence type="ECO:0000256" key="1">
    <source>
        <dbReference type="SAM" id="SignalP"/>
    </source>
</evidence>
<dbReference type="InterPro" id="IPR009739">
    <property type="entry name" value="LprI-like_N"/>
</dbReference>
<dbReference type="DNASU" id="1798890"/>
<reference evidence="3 4" key="1">
    <citation type="journal article" date="1999" name="Science">
        <title>Genome sequence of the radioresistant bacterium Deinococcus radiodurans R1.</title>
        <authorList>
            <person name="White O."/>
            <person name="Eisen J.A."/>
            <person name="Heidelberg J.F."/>
            <person name="Hickey E.K."/>
            <person name="Peterson J.D."/>
            <person name="Dodson R.J."/>
            <person name="Haft D.H."/>
            <person name="Gwinn M.L."/>
            <person name="Nelson W.C."/>
            <person name="Richardson D.L."/>
            <person name="Moffat K.S."/>
            <person name="Qin H."/>
            <person name="Jiang L."/>
            <person name="Pamphile W."/>
            <person name="Crosby M."/>
            <person name="Shen M."/>
            <person name="Vamathevan J.J."/>
            <person name="Lam P."/>
            <person name="McDonald L."/>
            <person name="Utterback T."/>
            <person name="Zalewski C."/>
            <person name="Makarova K.S."/>
            <person name="Aravind L."/>
            <person name="Daly M.J."/>
            <person name="Minton K.W."/>
            <person name="Fleischmann R.D."/>
            <person name="Ketchum K.A."/>
            <person name="Nelson K.E."/>
            <person name="Salzberg S."/>
            <person name="Smith H.O."/>
            <person name="Venter J.C."/>
            <person name="Fraser C.M."/>
        </authorList>
    </citation>
    <scope>NUCLEOTIDE SEQUENCE [LARGE SCALE GENOMIC DNA]</scope>
    <source>
        <strain evidence="4">ATCC 13939 / DSM 20539 / JCM 16871 / LMG 4051 / NBRC 15346 / NCIMB 9279 / R1 / VKM B-1422</strain>
    </source>
</reference>
<sequence length="127" mass="14314">MKGYCSGLLLLALLALSPLQSRAQAQTSCNYPVGTFDQVYCVNKVTLQADTEMNTAYQKLLRKLPVSAQQTLRQTQRAWMAKRDNDCVDGYTVYVNCTHDMTVSRLNFLNDRLRECNAAGCQPSKLR</sequence>
<dbReference type="EMBL" id="AE000513">
    <property type="protein sequence ID" value="AAF11763.1"/>
    <property type="molecule type" value="Genomic_DNA"/>
</dbReference>
<feature type="signal peptide" evidence="1">
    <location>
        <begin position="1"/>
        <end position="23"/>
    </location>
</feature>
<dbReference type="PIR" id="B75301">
    <property type="entry name" value="B75301"/>
</dbReference>
<keyword evidence="4" id="KW-1185">Reference proteome</keyword>
<proteinExistence type="predicted"/>
<dbReference type="Pfam" id="PF07007">
    <property type="entry name" value="LprI"/>
    <property type="match status" value="1"/>
</dbReference>
<dbReference type="Proteomes" id="UP000002524">
    <property type="component" value="Chromosome 1"/>
</dbReference>
<dbReference type="PANTHER" id="PTHR39176">
    <property type="entry name" value="PERIPLASMIC PROTEIN-RELATED"/>
    <property type="match status" value="1"/>
</dbReference>
<name>Q9RSB5_DEIRA</name>
<dbReference type="OrthoDB" id="7340239at2"/>
<feature type="chain" id="PRO_5009974214" description="Lysozyme inhibitor LprI-like N-terminal domain-containing protein" evidence="1">
    <location>
        <begin position="24"/>
        <end position="127"/>
    </location>
</feature>
<dbReference type="AlphaFoldDB" id="Q9RSB5"/>
<organism evidence="3 4">
    <name type="scientific">Deinococcus radiodurans (strain ATCC 13939 / DSM 20539 / JCM 16871 / CCUG 27074 / LMG 4051 / NBRC 15346 / NCIMB 9279 / VKM B-1422 / R1)</name>
    <dbReference type="NCBI Taxonomy" id="243230"/>
    <lineage>
        <taxon>Bacteria</taxon>
        <taxon>Thermotogati</taxon>
        <taxon>Deinococcota</taxon>
        <taxon>Deinococci</taxon>
        <taxon>Deinococcales</taxon>
        <taxon>Deinococcaceae</taxon>
        <taxon>Deinococcus</taxon>
    </lineage>
</organism>
<dbReference type="PATRIC" id="fig|243230.17.peg.2437"/>
<evidence type="ECO:0000313" key="4">
    <source>
        <dbReference type="Proteomes" id="UP000002524"/>
    </source>
</evidence>
<dbReference type="RefSeq" id="WP_010888840.1">
    <property type="nucleotide sequence ID" value="NC_001263.1"/>
</dbReference>
<protein>
    <recommendedName>
        <fullName evidence="2">Lysozyme inhibitor LprI-like N-terminal domain-containing protein</fullName>
    </recommendedName>
</protein>
<dbReference type="KEGG" id="dra:DR_2210"/>
<dbReference type="STRING" id="243230.DR_2210"/>
<dbReference type="PANTHER" id="PTHR39176:SF1">
    <property type="entry name" value="PERIPLASMIC PROTEIN"/>
    <property type="match status" value="1"/>
</dbReference>
<evidence type="ECO:0000259" key="2">
    <source>
        <dbReference type="Pfam" id="PF07007"/>
    </source>
</evidence>
<accession>Q9RSB5</accession>
<dbReference type="HOGENOM" id="CLU_128596_9_0_0"/>
<dbReference type="Gene3D" id="1.20.1270.180">
    <property type="match status" value="1"/>
</dbReference>